<protein>
    <submittedName>
        <fullName evidence="1">Unnamed protein product</fullName>
    </submittedName>
</protein>
<comment type="caution">
    <text evidence="1">The sequence shown here is derived from an EMBL/GenBank/DDBJ whole genome shotgun (WGS) entry which is preliminary data.</text>
</comment>
<gene>
    <name evidence="1" type="ORF">Amon02_000322000</name>
</gene>
<proteinExistence type="predicted"/>
<sequence length="256" mass="28553">MDEITIHITSDLTTSDRRFNPRTITVSQFQQRLEYITGVAPQDQKLTLYAIRDDVNTKKIIQLTSQDSNKTLAEAIPELTGMSRIHVDDTNPNSELSQAVATTNEDDEEVGYKLDDKDYDAMDNTVRKWKKEQGLGRFNKDYQANLKALLEANKAKAATFKVGDRCKISKSGNGPDELDKLGEIKYIGPIKEIDGGDGIWCGVLLDEPLGKNDGSVKGARYFKCLPKYGSFVKPSVVTVGDFAKEEIDFSDDDDEL</sequence>
<accession>A0ACB5T0G3</accession>
<dbReference type="EMBL" id="BSXS01002000">
    <property type="protein sequence ID" value="GME77902.1"/>
    <property type="molecule type" value="Genomic_DNA"/>
</dbReference>
<reference evidence="1" key="1">
    <citation type="submission" date="2023-04" db="EMBL/GenBank/DDBJ databases">
        <title>Ambrosiozyma monospora NBRC 10751.</title>
        <authorList>
            <person name="Ichikawa N."/>
            <person name="Sato H."/>
            <person name="Tonouchi N."/>
        </authorList>
    </citation>
    <scope>NUCLEOTIDE SEQUENCE</scope>
    <source>
        <strain evidence="1">NBRC 10751</strain>
    </source>
</reference>
<name>A0ACB5T0G3_AMBMO</name>
<keyword evidence="2" id="KW-1185">Reference proteome</keyword>
<evidence type="ECO:0000313" key="1">
    <source>
        <dbReference type="EMBL" id="GME77902.1"/>
    </source>
</evidence>
<organism evidence="1 2">
    <name type="scientific">Ambrosiozyma monospora</name>
    <name type="common">Yeast</name>
    <name type="synonym">Endomycopsis monosporus</name>
    <dbReference type="NCBI Taxonomy" id="43982"/>
    <lineage>
        <taxon>Eukaryota</taxon>
        <taxon>Fungi</taxon>
        <taxon>Dikarya</taxon>
        <taxon>Ascomycota</taxon>
        <taxon>Saccharomycotina</taxon>
        <taxon>Pichiomycetes</taxon>
        <taxon>Pichiales</taxon>
        <taxon>Pichiaceae</taxon>
        <taxon>Ambrosiozyma</taxon>
    </lineage>
</organism>
<dbReference type="Proteomes" id="UP001165064">
    <property type="component" value="Unassembled WGS sequence"/>
</dbReference>
<evidence type="ECO:0000313" key="2">
    <source>
        <dbReference type="Proteomes" id="UP001165064"/>
    </source>
</evidence>